<comment type="caution">
    <text evidence="7">The sequence shown here is derived from an EMBL/GenBank/DDBJ whole genome shotgun (WGS) entry which is preliminary data.</text>
</comment>
<comment type="catalytic activity">
    <reaction evidence="5">
        <text>adenine + H2O + H(+) = hypoxanthine + NH4(+)</text>
        <dbReference type="Rhea" id="RHEA:23688"/>
        <dbReference type="ChEBI" id="CHEBI:15377"/>
        <dbReference type="ChEBI" id="CHEBI:15378"/>
        <dbReference type="ChEBI" id="CHEBI:16708"/>
        <dbReference type="ChEBI" id="CHEBI:17368"/>
        <dbReference type="ChEBI" id="CHEBI:28938"/>
        <dbReference type="EC" id="3.5.4.2"/>
    </reaction>
</comment>
<dbReference type="PANTHER" id="PTHR43114:SF6">
    <property type="entry name" value="ADENINE DEAMINASE"/>
    <property type="match status" value="1"/>
</dbReference>
<feature type="active site" description="Proton donor" evidence="5">
    <location>
        <position position="203"/>
    </location>
</feature>
<feature type="binding site" evidence="5">
    <location>
        <position position="282"/>
    </location>
    <ligand>
        <name>substrate</name>
    </ligand>
</feature>
<dbReference type="SUPFAM" id="SSF51556">
    <property type="entry name" value="Metallo-dependent hydrolases"/>
    <property type="match status" value="1"/>
</dbReference>
<name>A0A8J7K8N1_9NEIS</name>
<reference evidence="7 8" key="1">
    <citation type="submission" date="2020-10" db="EMBL/GenBank/DDBJ databases">
        <title>The genome sequence of Chitinilyticum litopenaei 4Y14.</title>
        <authorList>
            <person name="Liu Y."/>
        </authorList>
    </citation>
    <scope>NUCLEOTIDE SEQUENCE [LARGE SCALE GENOMIC DNA]</scope>
    <source>
        <strain evidence="7 8">4Y14</strain>
    </source>
</reference>
<dbReference type="InterPro" id="IPR001365">
    <property type="entry name" value="A_deaminase_dom"/>
</dbReference>
<keyword evidence="8" id="KW-1185">Reference proteome</keyword>
<evidence type="ECO:0000256" key="1">
    <source>
        <dbReference type="ARBA" id="ARBA00022723"/>
    </source>
</evidence>
<dbReference type="GO" id="GO:0043103">
    <property type="term" value="P:hypoxanthine salvage"/>
    <property type="evidence" value="ECO:0007669"/>
    <property type="project" value="UniProtKB-UniRule"/>
</dbReference>
<dbReference type="NCBIfam" id="TIGR01430">
    <property type="entry name" value="aden_deam"/>
    <property type="match status" value="1"/>
</dbReference>
<dbReference type="GO" id="GO:0009117">
    <property type="term" value="P:nucleotide metabolic process"/>
    <property type="evidence" value="ECO:0007669"/>
    <property type="project" value="UniProtKB-KW"/>
</dbReference>
<dbReference type="HAMAP" id="MF_01962">
    <property type="entry name" value="Adenine_deaminase"/>
    <property type="match status" value="1"/>
</dbReference>
<dbReference type="InterPro" id="IPR028892">
    <property type="entry name" value="ADE"/>
</dbReference>
<dbReference type="FunFam" id="3.20.20.140:FF:000039">
    <property type="entry name" value="Adenine deaminase"/>
    <property type="match status" value="1"/>
</dbReference>
<gene>
    <name evidence="7" type="ORF">INR99_10240</name>
</gene>
<organism evidence="7 8">
    <name type="scientific">Chitinilyticum piscinae</name>
    <dbReference type="NCBI Taxonomy" id="2866724"/>
    <lineage>
        <taxon>Bacteria</taxon>
        <taxon>Pseudomonadati</taxon>
        <taxon>Pseudomonadota</taxon>
        <taxon>Betaproteobacteria</taxon>
        <taxon>Neisseriales</taxon>
        <taxon>Chitinibacteraceae</taxon>
        <taxon>Chitinilyticum</taxon>
    </lineage>
</organism>
<evidence type="ECO:0000256" key="5">
    <source>
        <dbReference type="HAMAP-Rule" id="MF_01962"/>
    </source>
</evidence>
<accession>A0A8J7K8N1</accession>
<evidence type="ECO:0000256" key="4">
    <source>
        <dbReference type="ARBA" id="ARBA00023080"/>
    </source>
</evidence>
<dbReference type="Gene3D" id="3.20.20.140">
    <property type="entry name" value="Metal-dependent hydrolases"/>
    <property type="match status" value="1"/>
</dbReference>
<keyword evidence="3 5" id="KW-0862">Zinc</keyword>
<dbReference type="GO" id="GO:0006146">
    <property type="term" value="P:adenine catabolic process"/>
    <property type="evidence" value="ECO:0007669"/>
    <property type="project" value="UniProtKB-UniRule"/>
</dbReference>
<evidence type="ECO:0000256" key="3">
    <source>
        <dbReference type="ARBA" id="ARBA00022833"/>
    </source>
</evidence>
<evidence type="ECO:0000256" key="2">
    <source>
        <dbReference type="ARBA" id="ARBA00022801"/>
    </source>
</evidence>
<dbReference type="EMBL" id="JADFUA010000005">
    <property type="protein sequence ID" value="MBE9609733.1"/>
    <property type="molecule type" value="Genomic_DNA"/>
</dbReference>
<protein>
    <recommendedName>
        <fullName evidence="5">Adenine deaminase</fullName>
        <shortName evidence="5">ADE</shortName>
        <ecNumber evidence="5">3.5.4.2</ecNumber>
    </recommendedName>
    <alternativeName>
        <fullName evidence="5">Adenine aminohydrolase</fullName>
        <shortName evidence="5">AAH</shortName>
    </alternativeName>
</protein>
<evidence type="ECO:0000313" key="8">
    <source>
        <dbReference type="Proteomes" id="UP000604481"/>
    </source>
</evidence>
<comment type="function">
    <text evidence="5">Catalyzes the hydrolytic deamination of adenine to hypoxanthine. Plays an important role in the purine salvage pathway and in nitrogen catabolism.</text>
</comment>
<dbReference type="PANTHER" id="PTHR43114">
    <property type="entry name" value="ADENINE DEAMINASE"/>
    <property type="match status" value="1"/>
</dbReference>
<feature type="binding site" evidence="5">
    <location>
        <position position="200"/>
    </location>
    <ligand>
        <name>Zn(2+)</name>
        <dbReference type="ChEBI" id="CHEBI:29105"/>
        <note>catalytic</note>
    </ligand>
</feature>
<proteinExistence type="inferred from homology"/>
<dbReference type="GO" id="GO:0000034">
    <property type="term" value="F:adenine deaminase activity"/>
    <property type="evidence" value="ECO:0007669"/>
    <property type="project" value="UniProtKB-UniRule"/>
</dbReference>
<dbReference type="Pfam" id="PF00962">
    <property type="entry name" value="A_deaminase"/>
    <property type="match status" value="1"/>
</dbReference>
<dbReference type="GO" id="GO:0008270">
    <property type="term" value="F:zinc ion binding"/>
    <property type="evidence" value="ECO:0007669"/>
    <property type="project" value="UniProtKB-UniRule"/>
</dbReference>
<dbReference type="CDD" id="cd01320">
    <property type="entry name" value="ADA"/>
    <property type="match status" value="1"/>
</dbReference>
<feature type="binding site" evidence="5">
    <location>
        <position position="20"/>
    </location>
    <ligand>
        <name>Zn(2+)</name>
        <dbReference type="ChEBI" id="CHEBI:29105"/>
        <note>catalytic</note>
    </ligand>
</feature>
<dbReference type="InterPro" id="IPR032466">
    <property type="entry name" value="Metal_Hydrolase"/>
</dbReference>
<feature type="binding site" evidence="5">
    <location>
        <position position="22"/>
    </location>
    <ligand>
        <name>Zn(2+)</name>
        <dbReference type="ChEBI" id="CHEBI:29105"/>
        <note>catalytic</note>
    </ligand>
</feature>
<dbReference type="Proteomes" id="UP000604481">
    <property type="component" value="Unassembled WGS sequence"/>
</dbReference>
<dbReference type="RefSeq" id="WP_194116257.1">
    <property type="nucleotide sequence ID" value="NZ_JADFUA010000005.1"/>
</dbReference>
<keyword evidence="4 5" id="KW-0546">Nucleotide metabolism</keyword>
<evidence type="ECO:0000259" key="6">
    <source>
        <dbReference type="Pfam" id="PF00962"/>
    </source>
</evidence>
<feature type="binding site" evidence="5">
    <location>
        <position position="281"/>
    </location>
    <ligand>
        <name>Zn(2+)</name>
        <dbReference type="ChEBI" id="CHEBI:29105"/>
        <note>catalytic</note>
    </ligand>
</feature>
<evidence type="ECO:0000313" key="7">
    <source>
        <dbReference type="EMBL" id="MBE9609733.1"/>
    </source>
</evidence>
<sequence>MTNDHPLDQLIRKLPKAELHLHIEGSLEPEMMFALAERNEIVLPYASVEAVRAAYNFTDLQSFLDLYYAGAGVLQTEQDFFDLTWAYLKRAQADHIVHTEIFFDPQTHTARGVEFLTVLEGIRRALALAEKQFGITSKLIMCFLRHLSEEDGFATLQDAMPYLDRIDGVGLDSGERGNPPEKFARLFARCAELGLPAVAHAGEEGPADYIWQALDLLHSRRIDHGVRCTEDPALVARLAREQIPLTVCPLSNLKLCVVNDLAEHNLRELLAAGLCAMVNSDDPAYFGGYLNDNFIACRDKLALTAQDIVQLARNSISASWLPAEQQAFWLAEISRIARQEGVAA</sequence>
<dbReference type="GO" id="GO:0005829">
    <property type="term" value="C:cytosol"/>
    <property type="evidence" value="ECO:0007669"/>
    <property type="project" value="TreeGrafter"/>
</dbReference>
<comment type="cofactor">
    <cofactor evidence="5">
        <name>Zn(2+)</name>
        <dbReference type="ChEBI" id="CHEBI:29105"/>
    </cofactor>
    <text evidence="5">Binds 1 zinc ion per subunit.</text>
</comment>
<dbReference type="EC" id="3.5.4.2" evidence="5"/>
<feature type="site" description="Important for catalytic activity" evidence="5">
    <location>
        <position position="224"/>
    </location>
</feature>
<keyword evidence="1 5" id="KW-0479">Metal-binding</keyword>
<dbReference type="NCBIfam" id="NF006850">
    <property type="entry name" value="PRK09358.1-6"/>
    <property type="match status" value="1"/>
</dbReference>
<dbReference type="InterPro" id="IPR006330">
    <property type="entry name" value="Ado/ade_deaminase"/>
</dbReference>
<keyword evidence="2 5" id="KW-0378">Hydrolase</keyword>
<dbReference type="AlphaFoldDB" id="A0A8J7K8N1"/>
<feature type="domain" description="Adenosine deaminase" evidence="6">
    <location>
        <begin position="15"/>
        <end position="333"/>
    </location>
</feature>
<comment type="similarity">
    <text evidence="5">Belongs to the metallo-dependent hydrolases superfamily. Adenosine and AMP deaminases family. Adenine deaminase type 2 subfamily.</text>
</comment>